<dbReference type="PANTHER" id="PTHR46179:SF13">
    <property type="entry name" value="C2H2-TYPE DOMAIN-CONTAINING PROTEIN"/>
    <property type="match status" value="1"/>
</dbReference>
<dbReference type="EMBL" id="OC855594">
    <property type="protein sequence ID" value="CAD7622302.1"/>
    <property type="molecule type" value="Genomic_DNA"/>
</dbReference>
<feature type="domain" description="C2H2-type" evidence="11">
    <location>
        <begin position="566"/>
        <end position="591"/>
    </location>
</feature>
<feature type="domain" description="C2H2-type" evidence="11">
    <location>
        <begin position="290"/>
        <end position="320"/>
    </location>
</feature>
<keyword evidence="2" id="KW-0479">Metal-binding</keyword>
<keyword evidence="8" id="KW-0539">Nucleus</keyword>
<evidence type="ECO:0000259" key="11">
    <source>
        <dbReference type="PROSITE" id="PS50157"/>
    </source>
</evidence>
<feature type="domain" description="C2H2-type" evidence="11">
    <location>
        <begin position="535"/>
        <end position="565"/>
    </location>
</feature>
<dbReference type="Proteomes" id="UP000759131">
    <property type="component" value="Unassembled WGS sequence"/>
</dbReference>
<dbReference type="InterPro" id="IPR051061">
    <property type="entry name" value="Zinc_finger_trans_reg"/>
</dbReference>
<evidence type="ECO:0000256" key="2">
    <source>
        <dbReference type="ARBA" id="ARBA00022723"/>
    </source>
</evidence>
<dbReference type="AlphaFoldDB" id="A0A7R9KI24"/>
<feature type="compositionally biased region" description="Basic and acidic residues" evidence="10">
    <location>
        <begin position="214"/>
        <end position="225"/>
    </location>
</feature>
<evidence type="ECO:0000256" key="9">
    <source>
        <dbReference type="PROSITE-ProRule" id="PRU00042"/>
    </source>
</evidence>
<feature type="domain" description="C2H2-type" evidence="11">
    <location>
        <begin position="759"/>
        <end position="789"/>
    </location>
</feature>
<feature type="domain" description="C2H2-type" evidence="11">
    <location>
        <begin position="321"/>
        <end position="351"/>
    </location>
</feature>
<organism evidence="12">
    <name type="scientific">Medioppia subpectinata</name>
    <dbReference type="NCBI Taxonomy" id="1979941"/>
    <lineage>
        <taxon>Eukaryota</taxon>
        <taxon>Metazoa</taxon>
        <taxon>Ecdysozoa</taxon>
        <taxon>Arthropoda</taxon>
        <taxon>Chelicerata</taxon>
        <taxon>Arachnida</taxon>
        <taxon>Acari</taxon>
        <taxon>Acariformes</taxon>
        <taxon>Sarcoptiformes</taxon>
        <taxon>Oribatida</taxon>
        <taxon>Brachypylina</taxon>
        <taxon>Oppioidea</taxon>
        <taxon>Oppiidae</taxon>
        <taxon>Medioppia</taxon>
    </lineage>
</organism>
<evidence type="ECO:0000256" key="8">
    <source>
        <dbReference type="ARBA" id="ARBA00023242"/>
    </source>
</evidence>
<dbReference type="EMBL" id="CAJPIZ010001019">
    <property type="protein sequence ID" value="CAG2102732.1"/>
    <property type="molecule type" value="Genomic_DNA"/>
</dbReference>
<dbReference type="SUPFAM" id="SSF57667">
    <property type="entry name" value="beta-beta-alpha zinc fingers"/>
    <property type="match status" value="6"/>
</dbReference>
<sequence length="817" mass="94021">MYVVEFIYRTTLKDLNHLSLQDIIRLEVLNTKFNVIITETNGHKKSSATLVNKTVSQLTLVSMIVCPVIGCGLMFPTIELLENHLKTHSSGSITINNKVTILKDLNHLSLEDIQRLEVLELNFNVIITETERTKTSVNASKDNRVVNKKIITTKSDNKRKSSVKRTKKLSHKKSKNGLTPRNVLIDTICDTTGNDNEDQLSDNKTDGNQLTHELVSKEPNDKEITTDTTTRGYNTRNSRVKRLLNITHNNSKKSLEDLNDNNTDDEDYVSDNETNNESEEISDADNKRPFVCTHESCGKRFKRKEHLKNHVNSVHSTDRSYVCDYDECEQSFTSSIRLCAHRQRVHQIRKPRKRVTPIRGPYVCTHEECVQTFDFRPDFDRHLVSVHSTFNCDKGIATKKKLTDHKLDSHPPADGGQPCVFSYGECGKVYPYKLKRRGDEDYVSDNETNDESEEISDADNDRPFVCTHESCGKRFKRKEHLKDHVNSVHSTDRSYVCDYDECELSFTSSKRLSAHRKRVHQKGKPRKRGPIRGPYVCTHEECDQIFEYRSDLDRHLVSVHPTYKSYFCDYQNCGKRFATKARLTDHRLDTHPPADGGQPCVCPYGECGKVYPYKRKLYKHMKAAHRENKRRLSVARQHMTCLVPGCGLVCNSFSEVRAHKREAHPELVNRCPWPGCDYTEAYGLSIGRHIRSHSDERPHACEWPGCDYRAKLKGRLIEHQLVHSSDLVHACDWPGCGFSTRRKGDLTQHKVIHSAVRNHACDWPDCGKRFKFRTQLNSHLKREHTGKVFACDRNGCSFSTRDTNQLNEHKKGHEFNV</sequence>
<evidence type="ECO:0000256" key="7">
    <source>
        <dbReference type="ARBA" id="ARBA00023163"/>
    </source>
</evidence>
<dbReference type="GO" id="GO:0005634">
    <property type="term" value="C:nucleus"/>
    <property type="evidence" value="ECO:0007669"/>
    <property type="project" value="UniProtKB-SubCell"/>
</dbReference>
<feature type="domain" description="C2H2-type" evidence="11">
    <location>
        <begin position="464"/>
        <end position="494"/>
    </location>
</feature>
<dbReference type="FunFam" id="3.30.160.60:FF:000072">
    <property type="entry name" value="zinc finger protein 143 isoform X1"/>
    <property type="match status" value="1"/>
</dbReference>
<gene>
    <name evidence="12" type="ORF">OSB1V03_LOCUS2767</name>
</gene>
<keyword evidence="7" id="KW-0804">Transcription</keyword>
<dbReference type="FunFam" id="3.30.160.60:FF:000125">
    <property type="entry name" value="Putative zinc finger protein 143"/>
    <property type="match status" value="1"/>
</dbReference>
<accession>A0A7R9KI24</accession>
<feature type="domain" description="C2H2-type" evidence="11">
    <location>
        <begin position="495"/>
        <end position="525"/>
    </location>
</feature>
<evidence type="ECO:0000313" key="12">
    <source>
        <dbReference type="EMBL" id="CAD7622302.1"/>
    </source>
</evidence>
<feature type="domain" description="C2H2-type" evidence="11">
    <location>
        <begin position="600"/>
        <end position="630"/>
    </location>
</feature>
<evidence type="ECO:0000256" key="10">
    <source>
        <dbReference type="SAM" id="MobiDB-lite"/>
    </source>
</evidence>
<feature type="domain" description="C2H2-type" evidence="11">
    <location>
        <begin position="729"/>
        <end position="758"/>
    </location>
</feature>
<keyword evidence="3" id="KW-0677">Repeat</keyword>
<evidence type="ECO:0000256" key="6">
    <source>
        <dbReference type="ARBA" id="ARBA00023015"/>
    </source>
</evidence>
<dbReference type="PROSITE" id="PS00028">
    <property type="entry name" value="ZINC_FINGER_C2H2_1"/>
    <property type="match status" value="10"/>
</dbReference>
<proteinExistence type="predicted"/>
<evidence type="ECO:0000256" key="1">
    <source>
        <dbReference type="ARBA" id="ARBA00004123"/>
    </source>
</evidence>
<keyword evidence="6" id="KW-0805">Transcription regulation</keyword>
<reference evidence="12" key="1">
    <citation type="submission" date="2020-11" db="EMBL/GenBank/DDBJ databases">
        <authorList>
            <person name="Tran Van P."/>
        </authorList>
    </citation>
    <scope>NUCLEOTIDE SEQUENCE</scope>
</reference>
<feature type="region of interest" description="Disordered" evidence="10">
    <location>
        <begin position="149"/>
        <end position="177"/>
    </location>
</feature>
<feature type="compositionally biased region" description="Acidic residues" evidence="10">
    <location>
        <begin position="441"/>
        <end position="458"/>
    </location>
</feature>
<keyword evidence="5" id="KW-0862">Zinc</keyword>
<dbReference type="InterPro" id="IPR036236">
    <property type="entry name" value="Znf_C2H2_sf"/>
</dbReference>
<evidence type="ECO:0000313" key="13">
    <source>
        <dbReference type="Proteomes" id="UP000759131"/>
    </source>
</evidence>
<dbReference type="OrthoDB" id="10039931at2759"/>
<dbReference type="PANTHER" id="PTHR46179">
    <property type="entry name" value="ZINC FINGER PROTEIN"/>
    <property type="match status" value="1"/>
</dbReference>
<feature type="region of interest" description="Disordered" evidence="10">
    <location>
        <begin position="441"/>
        <end position="461"/>
    </location>
</feature>
<dbReference type="InterPro" id="IPR013087">
    <property type="entry name" value="Znf_C2H2_type"/>
</dbReference>
<feature type="region of interest" description="Disordered" evidence="10">
    <location>
        <begin position="189"/>
        <end position="284"/>
    </location>
</feature>
<evidence type="ECO:0000256" key="3">
    <source>
        <dbReference type="ARBA" id="ARBA00022737"/>
    </source>
</evidence>
<protein>
    <recommendedName>
        <fullName evidence="11">C2H2-type domain-containing protein</fullName>
    </recommendedName>
</protein>
<dbReference type="GO" id="GO:0006357">
    <property type="term" value="P:regulation of transcription by RNA polymerase II"/>
    <property type="evidence" value="ECO:0007669"/>
    <property type="project" value="TreeGrafter"/>
</dbReference>
<comment type="subcellular location">
    <subcellularLocation>
        <location evidence="1">Nucleus</location>
    </subcellularLocation>
</comment>
<dbReference type="SMART" id="SM00355">
    <property type="entry name" value="ZnF_C2H2"/>
    <property type="match status" value="15"/>
</dbReference>
<feature type="compositionally biased region" description="Basic residues" evidence="10">
    <location>
        <begin position="160"/>
        <end position="175"/>
    </location>
</feature>
<dbReference type="PROSITE" id="PS50157">
    <property type="entry name" value="ZINC_FINGER_C2H2_2"/>
    <property type="match status" value="11"/>
</dbReference>
<keyword evidence="13" id="KW-1185">Reference proteome</keyword>
<dbReference type="Pfam" id="PF00096">
    <property type="entry name" value="zf-C2H2"/>
    <property type="match status" value="4"/>
</dbReference>
<dbReference type="GO" id="GO:0008270">
    <property type="term" value="F:zinc ion binding"/>
    <property type="evidence" value="ECO:0007669"/>
    <property type="project" value="UniProtKB-KW"/>
</dbReference>
<feature type="compositionally biased region" description="Acidic residues" evidence="10">
    <location>
        <begin position="257"/>
        <end position="283"/>
    </location>
</feature>
<evidence type="ECO:0000256" key="5">
    <source>
        <dbReference type="ARBA" id="ARBA00022833"/>
    </source>
</evidence>
<evidence type="ECO:0000256" key="4">
    <source>
        <dbReference type="ARBA" id="ARBA00022771"/>
    </source>
</evidence>
<name>A0A7R9KI24_9ACAR</name>
<feature type="domain" description="C2H2-type" evidence="11">
    <location>
        <begin position="669"/>
        <end position="698"/>
    </location>
</feature>
<feature type="domain" description="C2H2-type" evidence="11">
    <location>
        <begin position="362"/>
        <end position="388"/>
    </location>
</feature>
<dbReference type="Gene3D" id="3.30.160.60">
    <property type="entry name" value="Classic Zinc Finger"/>
    <property type="match status" value="8"/>
</dbReference>
<keyword evidence="4 9" id="KW-0863">Zinc-finger</keyword>